<gene>
    <name evidence="1" type="ORF">CH338_00300</name>
</gene>
<accession>A0A327KXT8</accession>
<organism evidence="1 2">
    <name type="scientific">Rhodoplanes elegans</name>
    <dbReference type="NCBI Taxonomy" id="29408"/>
    <lineage>
        <taxon>Bacteria</taxon>
        <taxon>Pseudomonadati</taxon>
        <taxon>Pseudomonadota</taxon>
        <taxon>Alphaproteobacteria</taxon>
        <taxon>Hyphomicrobiales</taxon>
        <taxon>Nitrobacteraceae</taxon>
        <taxon>Rhodoplanes</taxon>
    </lineage>
</organism>
<dbReference type="RefSeq" id="WP_111355040.1">
    <property type="nucleotide sequence ID" value="NZ_NHSK01000156.1"/>
</dbReference>
<dbReference type="EMBL" id="NPEU01000001">
    <property type="protein sequence ID" value="RAI42375.1"/>
    <property type="molecule type" value="Genomic_DNA"/>
</dbReference>
<reference evidence="1 2" key="1">
    <citation type="submission" date="2017-07" db="EMBL/GenBank/DDBJ databases">
        <title>Draft Genome Sequences of Select Purple Nonsulfur Bacteria.</title>
        <authorList>
            <person name="Lasarre B."/>
            <person name="Mckinlay J.B."/>
        </authorList>
    </citation>
    <scope>NUCLEOTIDE SEQUENCE [LARGE SCALE GENOMIC DNA]</scope>
    <source>
        <strain evidence="1 2">DSM 11907</strain>
    </source>
</reference>
<comment type="caution">
    <text evidence="1">The sequence shown here is derived from an EMBL/GenBank/DDBJ whole genome shotgun (WGS) entry which is preliminary data.</text>
</comment>
<keyword evidence="2" id="KW-1185">Reference proteome</keyword>
<dbReference type="AlphaFoldDB" id="A0A327KXT8"/>
<sequence length="161" mass="18108">MSMLPRVTEQTRELIAREFDTRGPDICTAEVVAHLKRHNPELLDMATRCAADVGDSRKVMSGFAMFFRLLVPGLPMSGDLSPLPAVSEETRARLVRDIDAQGTEAFTMEAISEFERSNPELLQMAHNFATRSHQYLLAMQGFALIYKALVLQSTDQRSRLH</sequence>
<evidence type="ECO:0000313" key="1">
    <source>
        <dbReference type="EMBL" id="RAI42375.1"/>
    </source>
</evidence>
<dbReference type="OrthoDB" id="8443533at2"/>
<name>A0A327KXT8_9BRAD</name>
<dbReference type="Proteomes" id="UP000248863">
    <property type="component" value="Unassembled WGS sequence"/>
</dbReference>
<proteinExistence type="predicted"/>
<evidence type="ECO:0000313" key="2">
    <source>
        <dbReference type="Proteomes" id="UP000248863"/>
    </source>
</evidence>
<protein>
    <submittedName>
        <fullName evidence="1">Uncharacterized protein</fullName>
    </submittedName>
</protein>